<evidence type="ECO:0000313" key="3">
    <source>
        <dbReference type="Proteomes" id="UP000033000"/>
    </source>
</evidence>
<feature type="compositionally biased region" description="Basic residues" evidence="1">
    <location>
        <begin position="166"/>
        <end position="179"/>
    </location>
</feature>
<feature type="region of interest" description="Disordered" evidence="1">
    <location>
        <begin position="139"/>
        <end position="179"/>
    </location>
</feature>
<dbReference type="GeneID" id="24723078"/>
<keyword evidence="3" id="KW-1185">Reference proteome</keyword>
<dbReference type="EMBL" id="KJ676859">
    <property type="protein sequence ID" value="AID17811.1"/>
    <property type="molecule type" value="Genomic_DNA"/>
</dbReference>
<evidence type="ECO:0000313" key="2">
    <source>
        <dbReference type="EMBL" id="AID17811.1"/>
    </source>
</evidence>
<accession>A0A0E3DF41</accession>
<reference evidence="2 3" key="1">
    <citation type="journal article" date="2015" name="Arch. Virol.">
        <title>Complete genome sequence and phylogenetic position of the Bacillus cereus group phage JBP901.</title>
        <authorList>
            <person name="Asare P.T."/>
            <person name="Ryu S."/>
            <person name="Kim K.P."/>
        </authorList>
    </citation>
    <scope>NUCLEOTIDE SEQUENCE [LARGE SCALE GENOMIC DNA]</scope>
</reference>
<dbReference type="Proteomes" id="UP000033000">
    <property type="component" value="Segment"/>
</dbReference>
<evidence type="ECO:0000256" key="1">
    <source>
        <dbReference type="SAM" id="MobiDB-lite"/>
    </source>
</evidence>
<feature type="compositionally biased region" description="Basic residues" evidence="1">
    <location>
        <begin position="149"/>
        <end position="159"/>
    </location>
</feature>
<proteinExistence type="predicted"/>
<dbReference type="RefSeq" id="YP_009149137.1">
    <property type="nucleotide sequence ID" value="NC_027352.1"/>
</dbReference>
<name>A0A0E3DF41_9CAUD</name>
<sequence length="179" mass="20266">MTRKKKGKPNSVTRSIARGAAARGDGVNGVHENGKDAYKRSRQSTKGIYRVGFTEMFERVTERDIELKHTYAKDLLSNYLKVPVDMIHLKVKRKPQQTLTSVDEVFYVKVGSDIYGKVSIRVQRVLRGNILIFVFQEKAASPKPPAKSYSRKTGFKKKTSSQVSQTKRKSYHSRQGGKS</sequence>
<gene>
    <name evidence="2" type="ORF">JBP901_gp099</name>
</gene>
<protein>
    <submittedName>
        <fullName evidence="2">Uncharacterized protein</fullName>
    </submittedName>
</protein>
<feature type="region of interest" description="Disordered" evidence="1">
    <location>
        <begin position="1"/>
        <end position="41"/>
    </location>
</feature>
<organism evidence="2 3">
    <name type="scientific">Bacillus phage JBP901</name>
    <dbReference type="NCBI Taxonomy" id="1498212"/>
    <lineage>
        <taxon>Viruses</taxon>
        <taxon>Duplodnaviria</taxon>
        <taxon>Heunggongvirae</taxon>
        <taxon>Uroviricota</taxon>
        <taxon>Caudoviricetes</taxon>
        <taxon>Herelleviridae</taxon>
        <taxon>Bastillevirinae</taxon>
        <taxon>Caeruleovirus</taxon>
        <taxon>Caeruleovirus JBP901</taxon>
    </lineage>
</organism>
<dbReference type="OrthoDB" id="13760at10239"/>
<dbReference type="KEGG" id="vg:24723078"/>